<proteinExistence type="predicted"/>
<gene>
    <name evidence="1" type="ORF">ERS075579_04981</name>
</gene>
<evidence type="ECO:0000313" key="2">
    <source>
        <dbReference type="Proteomes" id="UP000045782"/>
    </source>
</evidence>
<sequence length="31" mass="3147">MLPLTGVNVVSLAINLPGPAACARLADSEPR</sequence>
<dbReference type="InterPro" id="IPR023606">
    <property type="entry name" value="CoA-Trfase_III_dom_1_sf"/>
</dbReference>
<name>A0A0U0ZVE2_9MYCO</name>
<reference evidence="1 2" key="1">
    <citation type="submission" date="2015-03" db="EMBL/GenBank/DDBJ databases">
        <authorList>
            <person name="Murphy D."/>
        </authorList>
    </citation>
    <scope>NUCLEOTIDE SEQUENCE [LARGE SCALE GENOMIC DNA]</scope>
    <source>
        <strain evidence="1 2">PAP088</strain>
    </source>
</reference>
<protein>
    <submittedName>
        <fullName evidence="1">Uncharacterized protein</fullName>
    </submittedName>
</protein>
<organism evidence="1 2">
    <name type="scientific">Mycobacteroides abscessus</name>
    <dbReference type="NCBI Taxonomy" id="36809"/>
    <lineage>
        <taxon>Bacteria</taxon>
        <taxon>Bacillati</taxon>
        <taxon>Actinomycetota</taxon>
        <taxon>Actinomycetes</taxon>
        <taxon>Mycobacteriales</taxon>
        <taxon>Mycobacteriaceae</taxon>
        <taxon>Mycobacteroides</taxon>
    </lineage>
</organism>
<dbReference type="EMBL" id="CSWP01000013">
    <property type="protein sequence ID" value="CPV71292.1"/>
    <property type="molecule type" value="Genomic_DNA"/>
</dbReference>
<dbReference type="AlphaFoldDB" id="A0A0U0ZVE2"/>
<dbReference type="SUPFAM" id="SSF89796">
    <property type="entry name" value="CoA-transferase family III (CaiB/BaiF)"/>
    <property type="match status" value="1"/>
</dbReference>
<evidence type="ECO:0000313" key="1">
    <source>
        <dbReference type="EMBL" id="CPV71292.1"/>
    </source>
</evidence>
<accession>A0A0U0ZVE2</accession>
<dbReference type="Proteomes" id="UP000045782">
    <property type="component" value="Unassembled WGS sequence"/>
</dbReference>